<evidence type="ECO:0000313" key="3">
    <source>
        <dbReference type="Proteomes" id="UP000001640"/>
    </source>
</evidence>
<dbReference type="HOGENOM" id="CLU_007020_0_0_1"/>
<sequence>MSKTDGRNSYMHRRQEETLDELPLINPLIFDQEQSSISSSLYLNDNTRLTPQLNDNHLSRSTSPQSQVRFCIPESKEVDHSPLKIVFPNSPSQNDLKSKLYKDRESDAEEQDVKHLNQIKVVDMNSKLMLDVPEEVWKFHQQRRKHKETTSSPSKKKRPQSWQSLIAETVTSYNENNKNIKDIDARFPLNLKGTPVMKANRSTRSNLYLSPESPLNKQRIPIPLEISLPPYLSPKNKNKRHSAVIYDGEGYSQFQEEIDSISSESSESSTEESEDSIPFARHALSFEEMDSSKADTDKILGIDQEANVNLKVQNRNLRKGHEELSKQFLPPLPQTKLNNSEEKNYYGALNKSQFENESLKILKTPTKSITIPNLDTEEFQTPKSNNSNGALEFFEKFESITKEGEQQKYTQPSTITNQYNKSFKFPLENKEGLNTESSLNNSSDFADIPSNSTAANLDVEKRRKKLINEMKLNPYQFTHQHKRSKSIISLELTEASDNRTVEEREESMRLSINSAPSAPIIPVRSPLRPKSPISITEQDIETPTKLTPKNTPAERSPNTPNIYLHSCSPPRTNKDTTASVTDSFISPDVSYEEISKNIEKTNDSIQILFERKVSSDKEEKEEEEIQLPFIQASAERKEPSIKPLSSFQSFNNPLTHTLPDNLQTVALPRAQLNKQLPRRQLSNVGSEYSQNTQFSRNSYSTNLTSEPSVTAPLSIPENYILEKPVANHFSMKKPKNSTINMTKGHTGKMAEPKTILENRNGKIVEVIVLDDDYEGGKIPFSRKTSSKRNTSQRMRQVSYEAATKHYTEILQMCEETASQARNIIYDLVSRNVEPLTEQNQIQTQKQRTITQYSRKPLPPAPAEKYQQLMINRKTSASTLKMEKDQQRRYLQNLNRAIKSHTRSRSNIELFK</sequence>
<dbReference type="Proteomes" id="UP000001640">
    <property type="component" value="Chromosome 6"/>
</dbReference>
<accession>G0VH88</accession>
<feature type="region of interest" description="Disordered" evidence="1">
    <location>
        <begin position="257"/>
        <end position="276"/>
    </location>
</feature>
<dbReference type="FunCoup" id="G0VH88">
    <property type="interactions" value="115"/>
</dbReference>
<gene>
    <name evidence="2" type="primary">NCAS0F03770</name>
    <name evidence="2" type="ordered locus">NCAS_0F03770</name>
</gene>
<dbReference type="RefSeq" id="XP_003677214.1">
    <property type="nucleotide sequence ID" value="XM_003677166.1"/>
</dbReference>
<dbReference type="AlphaFoldDB" id="G0VH88"/>
<dbReference type="InParanoid" id="G0VH88"/>
<proteinExistence type="predicted"/>
<reference evidence="2 3" key="1">
    <citation type="journal article" date="2011" name="Proc. Natl. Acad. Sci. U.S.A.">
        <title>Evolutionary erosion of yeast sex chromosomes by mating-type switching accidents.</title>
        <authorList>
            <person name="Gordon J.L."/>
            <person name="Armisen D."/>
            <person name="Proux-Wera E."/>
            <person name="Oheigeartaigh S.S."/>
            <person name="Byrne K.P."/>
            <person name="Wolfe K.H."/>
        </authorList>
    </citation>
    <scope>NUCLEOTIDE SEQUENCE [LARGE SCALE GENOMIC DNA]</scope>
    <source>
        <strain evidence="3">ATCC 76901 / BCRC 22586 / CBS 4309 / NBRC 1992 / NRRL Y-12630</strain>
    </source>
</reference>
<feature type="region of interest" description="Disordered" evidence="1">
    <location>
        <begin position="537"/>
        <end position="577"/>
    </location>
</feature>
<evidence type="ECO:0000313" key="2">
    <source>
        <dbReference type="EMBL" id="CCC70861.1"/>
    </source>
</evidence>
<organism evidence="2 3">
    <name type="scientific">Naumovozyma castellii</name>
    <name type="common">Yeast</name>
    <name type="synonym">Saccharomyces castellii</name>
    <dbReference type="NCBI Taxonomy" id="27288"/>
    <lineage>
        <taxon>Eukaryota</taxon>
        <taxon>Fungi</taxon>
        <taxon>Dikarya</taxon>
        <taxon>Ascomycota</taxon>
        <taxon>Saccharomycotina</taxon>
        <taxon>Saccharomycetes</taxon>
        <taxon>Saccharomycetales</taxon>
        <taxon>Saccharomycetaceae</taxon>
        <taxon>Naumovozyma</taxon>
    </lineage>
</organism>
<dbReference type="OMA" id="EDIWKFH"/>
<keyword evidence="3" id="KW-1185">Reference proteome</keyword>
<name>G0VH88_NAUCA</name>
<feature type="region of interest" description="Disordered" evidence="1">
    <location>
        <begin position="141"/>
        <end position="162"/>
    </location>
</feature>
<dbReference type="eggNOG" id="ENOG502RI27">
    <property type="taxonomic scope" value="Eukaryota"/>
</dbReference>
<reference key="2">
    <citation type="submission" date="2011-08" db="EMBL/GenBank/DDBJ databases">
        <title>Genome sequence of Naumovozyma castellii.</title>
        <authorList>
            <person name="Gordon J.L."/>
            <person name="Armisen D."/>
            <person name="Proux-Wera E."/>
            <person name="OhEigeartaigh S.S."/>
            <person name="Byrne K.P."/>
            <person name="Wolfe K.H."/>
        </authorList>
    </citation>
    <scope>NUCLEOTIDE SEQUENCE</scope>
    <source>
        <strain>Type strain:CBS 4309</strain>
    </source>
</reference>
<dbReference type="KEGG" id="ncs:NCAS_0F03770"/>
<dbReference type="EMBL" id="HE576757">
    <property type="protein sequence ID" value="CCC70861.1"/>
    <property type="molecule type" value="Genomic_DNA"/>
</dbReference>
<dbReference type="GeneID" id="96904507"/>
<dbReference type="OrthoDB" id="4069593at2759"/>
<protein>
    <submittedName>
        <fullName evidence="2">Uncharacterized protein</fullName>
    </submittedName>
</protein>
<evidence type="ECO:0000256" key="1">
    <source>
        <dbReference type="SAM" id="MobiDB-lite"/>
    </source>
</evidence>